<accession>A0A0B1TL83</accession>
<dbReference type="InterPro" id="IPR014044">
    <property type="entry name" value="CAP_dom"/>
</dbReference>
<evidence type="ECO:0000259" key="2">
    <source>
        <dbReference type="SMART" id="SM00198"/>
    </source>
</evidence>
<dbReference type="CDD" id="cd05380">
    <property type="entry name" value="CAP_euk"/>
    <property type="match status" value="1"/>
</dbReference>
<dbReference type="Pfam" id="PF00188">
    <property type="entry name" value="CAP"/>
    <property type="match status" value="1"/>
</dbReference>
<evidence type="ECO:0000313" key="3">
    <source>
        <dbReference type="EMBL" id="KHJ96572.1"/>
    </source>
</evidence>
<feature type="chain" id="PRO_5002082293" evidence="1">
    <location>
        <begin position="18"/>
        <end position="245"/>
    </location>
</feature>
<dbReference type="SMART" id="SM00198">
    <property type="entry name" value="SCP"/>
    <property type="match status" value="1"/>
</dbReference>
<feature type="signal peptide" evidence="1">
    <location>
        <begin position="1"/>
        <end position="17"/>
    </location>
</feature>
<organism evidence="3 4">
    <name type="scientific">Oesophagostomum dentatum</name>
    <name type="common">Nodular worm</name>
    <dbReference type="NCBI Taxonomy" id="61180"/>
    <lineage>
        <taxon>Eukaryota</taxon>
        <taxon>Metazoa</taxon>
        <taxon>Ecdysozoa</taxon>
        <taxon>Nematoda</taxon>
        <taxon>Chromadorea</taxon>
        <taxon>Rhabditida</taxon>
        <taxon>Rhabditina</taxon>
        <taxon>Rhabditomorpha</taxon>
        <taxon>Strongyloidea</taxon>
        <taxon>Strongylidae</taxon>
        <taxon>Oesophagostomum</taxon>
    </lineage>
</organism>
<dbReference type="EMBL" id="KN549633">
    <property type="protein sequence ID" value="KHJ96572.1"/>
    <property type="molecule type" value="Genomic_DNA"/>
</dbReference>
<keyword evidence="1" id="KW-0732">Signal</keyword>
<keyword evidence="4" id="KW-1185">Reference proteome</keyword>
<dbReference type="Proteomes" id="UP000053660">
    <property type="component" value="Unassembled WGS sequence"/>
</dbReference>
<evidence type="ECO:0000313" key="4">
    <source>
        <dbReference type="Proteomes" id="UP000053660"/>
    </source>
</evidence>
<gene>
    <name evidence="3" type="ORF">OESDEN_03462</name>
</gene>
<protein>
    <submittedName>
        <fullName evidence="3">SCP-like protein</fullName>
    </submittedName>
</protein>
<name>A0A0B1TL83_OESDE</name>
<dbReference type="Gene3D" id="3.40.33.10">
    <property type="entry name" value="CAP"/>
    <property type="match status" value="1"/>
</dbReference>
<sequence length="245" mass="27693">MWGFAVIAFALVVSSLSKEIQCPTVKDSLMTPELRQQILGFHNKKRARLASGLENNKNGKITGAKNMYKLKWNCILEKKAQNWLRMGSWKGKEYKFEALNPWVVNYDTRYFCRTTPVTFKNYIEGVLTGWWGQAQKNVATNRRTANNREFANMAFGYSTKVGCSITHNGPEASLFCLYENGPMLGMKIYEIGEKCKKNEDCSKPHSTCSVTDSLCTVSEVKCLSDNIVKAGNEISQSKSSKLHEQ</sequence>
<dbReference type="AlphaFoldDB" id="A0A0B1TL83"/>
<dbReference type="InterPro" id="IPR035940">
    <property type="entry name" value="CAP_sf"/>
</dbReference>
<proteinExistence type="predicted"/>
<feature type="domain" description="SCP" evidence="2">
    <location>
        <begin position="33"/>
        <end position="185"/>
    </location>
</feature>
<dbReference type="OrthoDB" id="5877551at2759"/>
<reference evidence="3 4" key="1">
    <citation type="submission" date="2014-03" db="EMBL/GenBank/DDBJ databases">
        <title>Draft genome of the hookworm Oesophagostomum dentatum.</title>
        <authorList>
            <person name="Mitreva M."/>
        </authorList>
    </citation>
    <scope>NUCLEOTIDE SEQUENCE [LARGE SCALE GENOMIC DNA]</scope>
    <source>
        <strain evidence="3 4">OD-Hann</strain>
    </source>
</reference>
<evidence type="ECO:0000256" key="1">
    <source>
        <dbReference type="SAM" id="SignalP"/>
    </source>
</evidence>
<dbReference type="SUPFAM" id="SSF55797">
    <property type="entry name" value="PR-1-like"/>
    <property type="match status" value="1"/>
</dbReference>